<accession>A0A9P4SE62</accession>
<protein>
    <submittedName>
        <fullName evidence="2">Uncharacterized protein</fullName>
    </submittedName>
</protein>
<feature type="region of interest" description="Disordered" evidence="1">
    <location>
        <begin position="695"/>
        <end position="719"/>
    </location>
</feature>
<dbReference type="Proteomes" id="UP000799429">
    <property type="component" value="Unassembled WGS sequence"/>
</dbReference>
<proteinExistence type="predicted"/>
<dbReference type="OrthoDB" id="3437384at2759"/>
<feature type="compositionally biased region" description="Polar residues" evidence="1">
    <location>
        <begin position="986"/>
        <end position="996"/>
    </location>
</feature>
<comment type="caution">
    <text evidence="2">The sequence shown here is derived from an EMBL/GenBank/DDBJ whole genome shotgun (WGS) entry which is preliminary data.</text>
</comment>
<feature type="region of interest" description="Disordered" evidence="1">
    <location>
        <begin position="59"/>
        <end position="94"/>
    </location>
</feature>
<feature type="compositionally biased region" description="Basic residues" evidence="1">
    <location>
        <begin position="583"/>
        <end position="595"/>
    </location>
</feature>
<feature type="compositionally biased region" description="Polar residues" evidence="1">
    <location>
        <begin position="890"/>
        <end position="901"/>
    </location>
</feature>
<feature type="region of interest" description="Disordered" evidence="1">
    <location>
        <begin position="962"/>
        <end position="996"/>
    </location>
</feature>
<evidence type="ECO:0000313" key="3">
    <source>
        <dbReference type="Proteomes" id="UP000799429"/>
    </source>
</evidence>
<gene>
    <name evidence="2" type="ORF">M501DRAFT_990746</name>
</gene>
<feature type="region of interest" description="Disordered" evidence="1">
    <location>
        <begin position="405"/>
        <end position="454"/>
    </location>
</feature>
<feature type="compositionally biased region" description="Polar residues" evidence="1">
    <location>
        <begin position="962"/>
        <end position="972"/>
    </location>
</feature>
<evidence type="ECO:0000313" key="2">
    <source>
        <dbReference type="EMBL" id="KAF2840789.1"/>
    </source>
</evidence>
<feature type="region of interest" description="Disordered" evidence="1">
    <location>
        <begin position="789"/>
        <end position="808"/>
    </location>
</feature>
<feature type="compositionally biased region" description="Basic and acidic residues" evidence="1">
    <location>
        <begin position="573"/>
        <end position="582"/>
    </location>
</feature>
<name>A0A9P4SE62_9PEZI</name>
<feature type="region of interest" description="Disordered" evidence="1">
    <location>
        <begin position="486"/>
        <end position="549"/>
    </location>
</feature>
<reference evidence="2" key="1">
    <citation type="journal article" date="2020" name="Stud. Mycol.">
        <title>101 Dothideomycetes genomes: a test case for predicting lifestyles and emergence of pathogens.</title>
        <authorList>
            <person name="Haridas S."/>
            <person name="Albert R."/>
            <person name="Binder M."/>
            <person name="Bloem J."/>
            <person name="Labutti K."/>
            <person name="Salamov A."/>
            <person name="Andreopoulos B."/>
            <person name="Baker S."/>
            <person name="Barry K."/>
            <person name="Bills G."/>
            <person name="Bluhm B."/>
            <person name="Cannon C."/>
            <person name="Castanera R."/>
            <person name="Culley D."/>
            <person name="Daum C."/>
            <person name="Ezra D."/>
            <person name="Gonzalez J."/>
            <person name="Henrissat B."/>
            <person name="Kuo A."/>
            <person name="Liang C."/>
            <person name="Lipzen A."/>
            <person name="Lutzoni F."/>
            <person name="Magnuson J."/>
            <person name="Mondo S."/>
            <person name="Nolan M."/>
            <person name="Ohm R."/>
            <person name="Pangilinan J."/>
            <person name="Park H.-J."/>
            <person name="Ramirez L."/>
            <person name="Alfaro M."/>
            <person name="Sun H."/>
            <person name="Tritt A."/>
            <person name="Yoshinaga Y."/>
            <person name="Zwiers L.-H."/>
            <person name="Turgeon B."/>
            <person name="Goodwin S."/>
            <person name="Spatafora J."/>
            <person name="Crous P."/>
            <person name="Grigoriev I."/>
        </authorList>
    </citation>
    <scope>NUCLEOTIDE SEQUENCE</scope>
    <source>
        <strain evidence="2">CBS 101060</strain>
    </source>
</reference>
<dbReference type="AlphaFoldDB" id="A0A9P4SE62"/>
<keyword evidence="3" id="KW-1185">Reference proteome</keyword>
<feature type="region of interest" description="Disordered" evidence="1">
    <location>
        <begin position="562"/>
        <end position="595"/>
    </location>
</feature>
<feature type="compositionally biased region" description="Polar residues" evidence="1">
    <location>
        <begin position="440"/>
        <end position="454"/>
    </location>
</feature>
<feature type="region of interest" description="Disordered" evidence="1">
    <location>
        <begin position="890"/>
        <end position="932"/>
    </location>
</feature>
<feature type="compositionally biased region" description="Basic and acidic residues" evidence="1">
    <location>
        <begin position="525"/>
        <end position="542"/>
    </location>
</feature>
<sequence length="1027" mass="113327">MANEFCCTHPERTDSPIIPNARIRRDTDVQEQLLNSLSTRHTSAGPEELRQIQRILEGASLEDTSNPPSMFRRKSKKSMTDRSQASTPESKGFKGLLRKRLSWMSTKSTSGLRKKRQSEDDNHLLRTSIERSNTVKREIRMNLLSDQSATSGGYDSDAEDISHRLATAFSDKNRLDQAQLVSIQLGDQTHAENSPNLGSMNRNLNLEQTAIDKEISASRIGMPNAEIEPEDGSLQELPLLLTSASLPDLLLRMSGDTLQRRRSRSESGLTALPKFLVTPLRPPNSESGIKSQPADSFAESALGAIPAREGPTSAGTVSSQPGSLLSDCLAALSNSEDGGSNRQEMRVLRKGNIIENQLENSQEFDDEGGDTVHAMDPSRTRSITSSVHLYSMRISQHLRSPSAISVTSSSYSPRPLRNRHRASNSNNMPGATSWARHNRQTSSTGFGSANVPSSWGNVVKDDASSIYSSRPQSPLESFGPAKMSISTALTDSTSRPVAASHLDKSEREIMRIPHITIQNPSIHTPRAEHDPFVDSGGLKDDSSPSNNSEATIHASNILLESLQSSPSAGKSTKFKEELGEPRKRARKRSSMRLPSFKKLRSRSSTLFKEKSISALDGPTDDRSRRRLSHNIWSLGNEHDQPAEMWERALKAQEQEKSALFVSGNKDRVNFTSPFRERSGSVVTRPYVRQSISEAGPFQQTLSPPSEARQTRSMGTLREQDELSPDAIELEPQLKKKKPVASRKVESFSDLTSALRAWGRYPSHTREERNASAGEKDNIITRDFAFEIADESPTGTKRKRKGKTGLSKSQSMTFGRTFLKNYARIFRSQSSDFRAYGHGHRSSISTGGQVEFPELELLPSVMSMPISATQTHLATPPPTSMSEAINLWQTPTRGPRQRSASICSDVPPPFASGALETSDEGPGPLDGTLDREDGERNAVKLSRMYESLLHNHADDLSSVTTIRPQKRSNTSKSLPGLMSDETDHFRQTSIASGNSLRRSTVDLAKLLQDTMEAEREKALRMAEAFGRD</sequence>
<organism evidence="2 3">
    <name type="scientific">Patellaria atrata CBS 101060</name>
    <dbReference type="NCBI Taxonomy" id="1346257"/>
    <lineage>
        <taxon>Eukaryota</taxon>
        <taxon>Fungi</taxon>
        <taxon>Dikarya</taxon>
        <taxon>Ascomycota</taxon>
        <taxon>Pezizomycotina</taxon>
        <taxon>Dothideomycetes</taxon>
        <taxon>Dothideomycetes incertae sedis</taxon>
        <taxon>Patellariales</taxon>
        <taxon>Patellariaceae</taxon>
        <taxon>Patellaria</taxon>
    </lineage>
</organism>
<dbReference type="EMBL" id="MU006092">
    <property type="protein sequence ID" value="KAF2840789.1"/>
    <property type="molecule type" value="Genomic_DNA"/>
</dbReference>
<evidence type="ECO:0000256" key="1">
    <source>
        <dbReference type="SAM" id="MobiDB-lite"/>
    </source>
</evidence>
<feature type="compositionally biased region" description="Polar residues" evidence="1">
    <location>
        <begin position="486"/>
        <end position="495"/>
    </location>
</feature>
<feature type="compositionally biased region" description="Basic and acidic residues" evidence="1">
    <location>
        <begin position="501"/>
        <end position="511"/>
    </location>
</feature>